<gene>
    <name evidence="13" type="ORF">US67_C0013G0007</name>
</gene>
<feature type="transmembrane region" description="Helical" evidence="11">
    <location>
        <begin position="327"/>
        <end position="347"/>
    </location>
</feature>
<evidence type="ECO:0000256" key="3">
    <source>
        <dbReference type="ARBA" id="ARBA00007931"/>
    </source>
</evidence>
<proteinExistence type="inferred from homology"/>
<protein>
    <submittedName>
        <fullName evidence="13">Membrane-associated zinc metalloprotease</fullName>
    </submittedName>
</protein>
<evidence type="ECO:0000256" key="5">
    <source>
        <dbReference type="ARBA" id="ARBA00022692"/>
    </source>
</evidence>
<dbReference type="InterPro" id="IPR041489">
    <property type="entry name" value="PDZ_6"/>
</dbReference>
<keyword evidence="4 13" id="KW-0645">Protease</keyword>
<keyword evidence="7" id="KW-0862">Zinc</keyword>
<dbReference type="InterPro" id="IPR036034">
    <property type="entry name" value="PDZ_sf"/>
</dbReference>
<feature type="transmembrane region" description="Helical" evidence="11">
    <location>
        <begin position="273"/>
        <end position="298"/>
    </location>
</feature>
<evidence type="ECO:0000256" key="8">
    <source>
        <dbReference type="ARBA" id="ARBA00022989"/>
    </source>
</evidence>
<dbReference type="Pfam" id="PF17820">
    <property type="entry name" value="PDZ_6"/>
    <property type="match status" value="1"/>
</dbReference>
<sequence length="367" mass="40027">MILSVFTFIIVLSVLVLVHELGHFIVARKNGIWVEEFGIGYPPRIWGKQVGETLYSINLLPLGGFVRLHGEQTEDGVTKPDRAFINKSKKARFAVLSAGVIMNFLLAVVCFAIFYSFSGVPKETDKVIISGVVTDAPADNAGIKPSDVILSVDGVLINTLDEFSSLIGESKGREIVLEVLDSDGEKRSVKMVPRVDVPKDEGPLGVLITQTEIYFPPVWQRPFIGVYYGFKDAFFWGKQVFVGLYTMMSGLVRGSVPEDIAGPVGIYAMTSEIAKVGILPLINFLGIFSVNLAVVNFLPIPALDGGRFLFIVLEKLLGRKILPKAEAAIHGAGMALLLLLMLVITFVEVKRLIIAGSLQGFLESTLK</sequence>
<dbReference type="InterPro" id="IPR004387">
    <property type="entry name" value="Pept_M50_Zn"/>
</dbReference>
<comment type="similarity">
    <text evidence="3">Belongs to the peptidase M50B family.</text>
</comment>
<dbReference type="InterPro" id="IPR001478">
    <property type="entry name" value="PDZ"/>
</dbReference>
<evidence type="ECO:0000256" key="11">
    <source>
        <dbReference type="SAM" id="Phobius"/>
    </source>
</evidence>
<dbReference type="GO" id="GO:0004222">
    <property type="term" value="F:metalloendopeptidase activity"/>
    <property type="evidence" value="ECO:0007669"/>
    <property type="project" value="InterPro"/>
</dbReference>
<comment type="subcellular location">
    <subcellularLocation>
        <location evidence="2">Membrane</location>
        <topology evidence="2">Multi-pass membrane protein</topology>
    </subcellularLocation>
</comment>
<accession>A0A0G0I4Z0</accession>
<comment type="caution">
    <text evidence="13">The sequence shown here is derived from an EMBL/GenBank/DDBJ whole genome shotgun (WGS) entry which is preliminary data.</text>
</comment>
<dbReference type="GO" id="GO:0006508">
    <property type="term" value="P:proteolysis"/>
    <property type="evidence" value="ECO:0007669"/>
    <property type="project" value="UniProtKB-KW"/>
</dbReference>
<organism evidence="13 14">
    <name type="scientific">Candidatus Woesebacteria bacterium GW2011_GWD1_38_10</name>
    <dbReference type="NCBI Taxonomy" id="1618592"/>
    <lineage>
        <taxon>Bacteria</taxon>
        <taxon>Candidatus Woeseibacteriota</taxon>
    </lineage>
</organism>
<keyword evidence="9 13" id="KW-0482">Metalloprotease</keyword>
<dbReference type="EMBL" id="LBTW01000013">
    <property type="protein sequence ID" value="KKQ49592.1"/>
    <property type="molecule type" value="Genomic_DNA"/>
</dbReference>
<dbReference type="AlphaFoldDB" id="A0A0G0I4Z0"/>
<feature type="transmembrane region" description="Helical" evidence="11">
    <location>
        <begin position="93"/>
        <end position="117"/>
    </location>
</feature>
<feature type="transmembrane region" description="Helical" evidence="11">
    <location>
        <begin position="233"/>
        <end position="252"/>
    </location>
</feature>
<evidence type="ECO:0000256" key="9">
    <source>
        <dbReference type="ARBA" id="ARBA00023049"/>
    </source>
</evidence>
<evidence type="ECO:0000256" key="1">
    <source>
        <dbReference type="ARBA" id="ARBA00001947"/>
    </source>
</evidence>
<dbReference type="CDD" id="cd06163">
    <property type="entry name" value="S2P-M50_PDZ_RseP-like"/>
    <property type="match status" value="1"/>
</dbReference>
<name>A0A0G0I4Z0_9BACT</name>
<keyword evidence="8 11" id="KW-1133">Transmembrane helix</keyword>
<evidence type="ECO:0000256" key="7">
    <source>
        <dbReference type="ARBA" id="ARBA00022833"/>
    </source>
</evidence>
<evidence type="ECO:0000313" key="13">
    <source>
        <dbReference type="EMBL" id="KKQ49592.1"/>
    </source>
</evidence>
<dbReference type="Gene3D" id="2.30.42.10">
    <property type="match status" value="1"/>
</dbReference>
<dbReference type="Proteomes" id="UP000034366">
    <property type="component" value="Unassembled WGS sequence"/>
</dbReference>
<dbReference type="InterPro" id="IPR008915">
    <property type="entry name" value="Peptidase_M50"/>
</dbReference>
<dbReference type="SMART" id="SM00228">
    <property type="entry name" value="PDZ"/>
    <property type="match status" value="1"/>
</dbReference>
<dbReference type="SUPFAM" id="SSF50156">
    <property type="entry name" value="PDZ domain-like"/>
    <property type="match status" value="1"/>
</dbReference>
<dbReference type="PANTHER" id="PTHR42837:SF2">
    <property type="entry name" value="MEMBRANE METALLOPROTEASE ARASP2, CHLOROPLASTIC-RELATED"/>
    <property type="match status" value="1"/>
</dbReference>
<evidence type="ECO:0000313" key="14">
    <source>
        <dbReference type="Proteomes" id="UP000034366"/>
    </source>
</evidence>
<evidence type="ECO:0000256" key="10">
    <source>
        <dbReference type="ARBA" id="ARBA00023136"/>
    </source>
</evidence>
<dbReference type="GO" id="GO:0016020">
    <property type="term" value="C:membrane"/>
    <property type="evidence" value="ECO:0007669"/>
    <property type="project" value="UniProtKB-SubCell"/>
</dbReference>
<keyword evidence="5 11" id="KW-0812">Transmembrane</keyword>
<comment type="cofactor">
    <cofactor evidence="1">
        <name>Zn(2+)</name>
        <dbReference type="ChEBI" id="CHEBI:29105"/>
    </cofactor>
</comment>
<feature type="transmembrane region" description="Helical" evidence="11">
    <location>
        <begin position="6"/>
        <end position="26"/>
    </location>
</feature>
<evidence type="ECO:0000259" key="12">
    <source>
        <dbReference type="SMART" id="SM00228"/>
    </source>
</evidence>
<keyword evidence="6" id="KW-0378">Hydrolase</keyword>
<dbReference type="Pfam" id="PF02163">
    <property type="entry name" value="Peptidase_M50"/>
    <property type="match status" value="1"/>
</dbReference>
<evidence type="ECO:0000256" key="6">
    <source>
        <dbReference type="ARBA" id="ARBA00022801"/>
    </source>
</evidence>
<evidence type="ECO:0000256" key="2">
    <source>
        <dbReference type="ARBA" id="ARBA00004141"/>
    </source>
</evidence>
<reference evidence="13 14" key="1">
    <citation type="journal article" date="2015" name="Nature">
        <title>rRNA introns, odd ribosomes, and small enigmatic genomes across a large radiation of phyla.</title>
        <authorList>
            <person name="Brown C.T."/>
            <person name="Hug L.A."/>
            <person name="Thomas B.C."/>
            <person name="Sharon I."/>
            <person name="Castelle C.J."/>
            <person name="Singh A."/>
            <person name="Wilkins M.J."/>
            <person name="Williams K.H."/>
            <person name="Banfield J.F."/>
        </authorList>
    </citation>
    <scope>NUCLEOTIDE SEQUENCE [LARGE SCALE GENOMIC DNA]</scope>
</reference>
<feature type="domain" description="PDZ" evidence="12">
    <location>
        <begin position="113"/>
        <end position="183"/>
    </location>
</feature>
<keyword evidence="10 11" id="KW-0472">Membrane</keyword>
<evidence type="ECO:0000256" key="4">
    <source>
        <dbReference type="ARBA" id="ARBA00022670"/>
    </source>
</evidence>
<dbReference type="PANTHER" id="PTHR42837">
    <property type="entry name" value="REGULATOR OF SIGMA-E PROTEASE RSEP"/>
    <property type="match status" value="1"/>
</dbReference>